<keyword evidence="3" id="KW-1185">Reference proteome</keyword>
<feature type="transmembrane region" description="Helical" evidence="1">
    <location>
        <begin position="84"/>
        <end position="102"/>
    </location>
</feature>
<feature type="transmembrane region" description="Helical" evidence="1">
    <location>
        <begin position="229"/>
        <end position="247"/>
    </location>
</feature>
<keyword evidence="1" id="KW-0812">Transmembrane</keyword>
<keyword evidence="1" id="KW-1133">Transmembrane helix</keyword>
<feature type="transmembrane region" description="Helical" evidence="1">
    <location>
        <begin position="157"/>
        <end position="175"/>
    </location>
</feature>
<dbReference type="InterPro" id="IPR022134">
    <property type="entry name" value="DUF3667"/>
</dbReference>
<dbReference type="KEGG" id="oho:Oweho_0354"/>
<dbReference type="AlphaFoldDB" id="G8R8J3"/>
<dbReference type="EMBL" id="CP003156">
    <property type="protein sequence ID" value="AEV31375.1"/>
    <property type="molecule type" value="Genomic_DNA"/>
</dbReference>
<dbReference type="Pfam" id="PF12412">
    <property type="entry name" value="DUF3667"/>
    <property type="match status" value="1"/>
</dbReference>
<reference evidence="2 3" key="1">
    <citation type="journal article" date="2012" name="Stand. Genomic Sci.">
        <title>Genome sequence of the orange-pigmented seawater bacterium Owenweeksia hongkongensis type strain (UST20020801(T)).</title>
        <authorList>
            <person name="Riedel T."/>
            <person name="Held B."/>
            <person name="Nolan M."/>
            <person name="Lucas S."/>
            <person name="Lapidus A."/>
            <person name="Tice H."/>
            <person name="Del Rio T.G."/>
            <person name="Cheng J.F."/>
            <person name="Han C."/>
            <person name="Tapia R."/>
            <person name="Goodwin L.A."/>
            <person name="Pitluck S."/>
            <person name="Liolios K."/>
            <person name="Mavromatis K."/>
            <person name="Pagani I."/>
            <person name="Ivanova N."/>
            <person name="Mikhailova N."/>
            <person name="Pati A."/>
            <person name="Chen A."/>
            <person name="Palaniappan K."/>
            <person name="Rohde M."/>
            <person name="Tindall B.J."/>
            <person name="Detter J.C."/>
            <person name="Goker M."/>
            <person name="Woyke T."/>
            <person name="Bristow J."/>
            <person name="Eisen J.A."/>
            <person name="Markowitz V."/>
            <person name="Hugenholtz P."/>
            <person name="Klenk H.P."/>
            <person name="Kyrpides N.C."/>
        </authorList>
    </citation>
    <scope>NUCLEOTIDE SEQUENCE</scope>
    <source>
        <strain evidence="3">DSM 17368 / JCM 12287 / NRRL B-23963</strain>
    </source>
</reference>
<evidence type="ECO:0000313" key="2">
    <source>
        <dbReference type="EMBL" id="AEV31375.1"/>
    </source>
</evidence>
<dbReference type="HOGENOM" id="CLU_086354_0_0_10"/>
<dbReference type="STRING" id="926562.Oweho_0354"/>
<proteinExistence type="predicted"/>
<accession>G8R8J3</accession>
<sequence>MKAKTINTLGDTVCPSCKEPLRGRYCANCGEKKLERDEMTLRHFFGSVWNAVTFTDIKFLRSVLALLFRPGKLTVEFFAGRRKLYTAPIALFFFINLVYFIYQPVDALNSSLRSQTEGQFYSEWASGVVDDYLSKESIAPENFVSTYNQMAGQVSKLFLVIFILIFAVGVALVNFRRGELFYVHLITATHFVSFAILSMLIILPLVGSLLIWIYLIISPQSSWNLNPNMGPITLTILLILAVYSYAMQKRLYQQGFFVNLIKAALLIVFFALSVVVYRFFLFVVTMQLV</sequence>
<organism evidence="2 3">
    <name type="scientific">Owenweeksia hongkongensis (strain DSM 17368 / CIP 108786 / JCM 12287 / NRRL B-23963 / UST20020801)</name>
    <dbReference type="NCBI Taxonomy" id="926562"/>
    <lineage>
        <taxon>Bacteria</taxon>
        <taxon>Pseudomonadati</taxon>
        <taxon>Bacteroidota</taxon>
        <taxon>Flavobacteriia</taxon>
        <taxon>Flavobacteriales</taxon>
        <taxon>Owenweeksiaceae</taxon>
        <taxon>Owenweeksia</taxon>
    </lineage>
</organism>
<evidence type="ECO:0000313" key="3">
    <source>
        <dbReference type="Proteomes" id="UP000005631"/>
    </source>
</evidence>
<feature type="transmembrane region" description="Helical" evidence="1">
    <location>
        <begin position="259"/>
        <end position="280"/>
    </location>
</feature>
<gene>
    <name evidence="2" type="ordered locus">Oweho_0354</name>
</gene>
<evidence type="ECO:0008006" key="4">
    <source>
        <dbReference type="Google" id="ProtNLM"/>
    </source>
</evidence>
<dbReference type="Proteomes" id="UP000005631">
    <property type="component" value="Chromosome"/>
</dbReference>
<dbReference type="eggNOG" id="COG1566">
    <property type="taxonomic scope" value="Bacteria"/>
</dbReference>
<keyword evidence="1" id="KW-0472">Membrane</keyword>
<feature type="transmembrane region" description="Helical" evidence="1">
    <location>
        <begin position="187"/>
        <end position="217"/>
    </location>
</feature>
<name>G8R8J3_OWEHD</name>
<protein>
    <recommendedName>
        <fullName evidence="4">DUF3667 domain-containing protein</fullName>
    </recommendedName>
</protein>
<evidence type="ECO:0000256" key="1">
    <source>
        <dbReference type="SAM" id="Phobius"/>
    </source>
</evidence>